<feature type="chain" id="PRO_5002745287" description="Transmembrane protein" evidence="3">
    <location>
        <begin position="29"/>
        <end position="401"/>
    </location>
</feature>
<keyword evidence="5" id="KW-1185">Reference proteome</keyword>
<feature type="transmembrane region" description="Helical" evidence="2">
    <location>
        <begin position="343"/>
        <end position="361"/>
    </location>
</feature>
<dbReference type="KEGG" id="mbr:MONBRDRAFT_34203"/>
<dbReference type="Proteomes" id="UP000001357">
    <property type="component" value="Unassembled WGS sequence"/>
</dbReference>
<dbReference type="InParanoid" id="A9VA70"/>
<evidence type="ECO:0008006" key="6">
    <source>
        <dbReference type="Google" id="ProtNLM"/>
    </source>
</evidence>
<evidence type="ECO:0000313" key="4">
    <source>
        <dbReference type="EMBL" id="EDQ85677.1"/>
    </source>
</evidence>
<reference evidence="4 5" key="1">
    <citation type="journal article" date="2008" name="Nature">
        <title>The genome of the choanoflagellate Monosiga brevicollis and the origin of metazoans.</title>
        <authorList>
            <consortium name="JGI Sequencing"/>
            <person name="King N."/>
            <person name="Westbrook M.J."/>
            <person name="Young S.L."/>
            <person name="Kuo A."/>
            <person name="Abedin M."/>
            <person name="Chapman J."/>
            <person name="Fairclough S."/>
            <person name="Hellsten U."/>
            <person name="Isogai Y."/>
            <person name="Letunic I."/>
            <person name="Marr M."/>
            <person name="Pincus D."/>
            <person name="Putnam N."/>
            <person name="Rokas A."/>
            <person name="Wright K.J."/>
            <person name="Zuzow R."/>
            <person name="Dirks W."/>
            <person name="Good M."/>
            <person name="Goodstein D."/>
            <person name="Lemons D."/>
            <person name="Li W."/>
            <person name="Lyons J.B."/>
            <person name="Morris A."/>
            <person name="Nichols S."/>
            <person name="Richter D.J."/>
            <person name="Salamov A."/>
            <person name="Bork P."/>
            <person name="Lim W.A."/>
            <person name="Manning G."/>
            <person name="Miller W.T."/>
            <person name="McGinnis W."/>
            <person name="Shapiro H."/>
            <person name="Tjian R."/>
            <person name="Grigoriev I.V."/>
            <person name="Rokhsar D."/>
        </authorList>
    </citation>
    <scope>NUCLEOTIDE SEQUENCE [LARGE SCALE GENOMIC DNA]</scope>
    <source>
        <strain evidence="5">MX1 / ATCC 50154</strain>
    </source>
</reference>
<gene>
    <name evidence="4" type="ORF">MONBRDRAFT_34203</name>
</gene>
<proteinExistence type="predicted"/>
<keyword evidence="1" id="KW-0175">Coiled coil</keyword>
<name>A9VA70_MONBE</name>
<keyword evidence="2" id="KW-1133">Transmembrane helix</keyword>
<feature type="signal peptide" evidence="3">
    <location>
        <begin position="1"/>
        <end position="28"/>
    </location>
</feature>
<dbReference type="RefSeq" id="XP_001749626.1">
    <property type="nucleotide sequence ID" value="XM_001749574.1"/>
</dbReference>
<evidence type="ECO:0000256" key="2">
    <source>
        <dbReference type="SAM" id="Phobius"/>
    </source>
</evidence>
<protein>
    <recommendedName>
        <fullName evidence="6">Transmembrane protein</fullName>
    </recommendedName>
</protein>
<sequence length="401" mass="44520">MTLSFSLHLRPFLCLSLLFNVIPLFCPSFPTSLPHHPSLLLSLSPTAHTSSVFSFSLSCRWSLVAGPLTPVVLFNPSPCPPCPAYFKDYCNEEELIDAMAAARVFATARALARRAPSTLAALGQAQQARVALPTLVAKRTLFGFGVPTEERPAQAETPWYKRQATDDYAEFNEIISVEERQERIAMTDEILACHEKGVVPDTDLYSRLLNMLMKWDDREGVMNAREVAVEMNVALSPELLQKVDDYLSDAERRLSRLEVQNNRLSSCLHRSFLGHFSRATCTNHSNRCRSPGSASSQQTLANPDQHCRVVVTQRSLRRSFPPAQVCSTSAGAFAKTIMALSRAWLFPLAFGATLGGYYAMFKLRKDVPFVTEGKAERAEQAREAAEAFRATVAQKANVDLK</sequence>
<keyword evidence="2" id="KW-0472">Membrane</keyword>
<organism evidence="4 5">
    <name type="scientific">Monosiga brevicollis</name>
    <name type="common">Choanoflagellate</name>
    <dbReference type="NCBI Taxonomy" id="81824"/>
    <lineage>
        <taxon>Eukaryota</taxon>
        <taxon>Choanoflagellata</taxon>
        <taxon>Craspedida</taxon>
        <taxon>Salpingoecidae</taxon>
        <taxon>Monosiga</taxon>
    </lineage>
</organism>
<feature type="coiled-coil region" evidence="1">
    <location>
        <begin position="240"/>
        <end position="267"/>
    </location>
</feature>
<dbReference type="EMBL" id="CH991572">
    <property type="protein sequence ID" value="EDQ85677.1"/>
    <property type="molecule type" value="Genomic_DNA"/>
</dbReference>
<keyword evidence="3" id="KW-0732">Signal</keyword>
<evidence type="ECO:0000313" key="5">
    <source>
        <dbReference type="Proteomes" id="UP000001357"/>
    </source>
</evidence>
<dbReference type="AlphaFoldDB" id="A9VA70"/>
<accession>A9VA70</accession>
<evidence type="ECO:0000256" key="3">
    <source>
        <dbReference type="SAM" id="SignalP"/>
    </source>
</evidence>
<dbReference type="GeneID" id="5894800"/>
<keyword evidence="2" id="KW-0812">Transmembrane</keyword>
<evidence type="ECO:0000256" key="1">
    <source>
        <dbReference type="SAM" id="Coils"/>
    </source>
</evidence>